<dbReference type="Proteomes" id="UP000581189">
    <property type="component" value="Unassembled WGS sequence"/>
</dbReference>
<dbReference type="EMBL" id="JACJFN010000006">
    <property type="protein sequence ID" value="MBB1521438.1"/>
    <property type="molecule type" value="Genomic_DNA"/>
</dbReference>
<evidence type="ECO:0000313" key="3">
    <source>
        <dbReference type="Proteomes" id="UP000581189"/>
    </source>
</evidence>
<dbReference type="SUPFAM" id="SSF53850">
    <property type="entry name" value="Periplasmic binding protein-like II"/>
    <property type="match status" value="1"/>
</dbReference>
<name>A0A7W4H574_9GAMM</name>
<comment type="caution">
    <text evidence="2">The sequence shown here is derived from an EMBL/GenBank/DDBJ whole genome shotgun (WGS) entry which is preliminary data.</text>
</comment>
<evidence type="ECO:0000259" key="1">
    <source>
        <dbReference type="SMART" id="SM00062"/>
    </source>
</evidence>
<organism evidence="2 3">
    <name type="scientific">Aquipseudomonas guryensis</name>
    <dbReference type="NCBI Taxonomy" id="2759165"/>
    <lineage>
        <taxon>Bacteria</taxon>
        <taxon>Pseudomonadati</taxon>
        <taxon>Pseudomonadota</taxon>
        <taxon>Gammaproteobacteria</taxon>
        <taxon>Pseudomonadales</taxon>
        <taxon>Pseudomonadaceae</taxon>
        <taxon>Aquipseudomonas</taxon>
    </lineage>
</organism>
<dbReference type="InterPro" id="IPR001638">
    <property type="entry name" value="Solute-binding_3/MltF_N"/>
</dbReference>
<gene>
    <name evidence="2" type="ORF">H3H45_19525</name>
</gene>
<protein>
    <submittedName>
        <fullName evidence="2">Transporter substrate-binding domain-containing protein</fullName>
    </submittedName>
</protein>
<accession>A0A7W4H574</accession>
<reference evidence="2 3" key="1">
    <citation type="submission" date="2020-08" db="EMBL/GenBank/DDBJ databases">
        <authorList>
            <person name="Kim C.M."/>
        </authorList>
    </citation>
    <scope>NUCLEOTIDE SEQUENCE [LARGE SCALE GENOMIC DNA]</scope>
    <source>
        <strain evidence="2 3">SR9</strain>
    </source>
</reference>
<dbReference type="AlphaFoldDB" id="A0A7W4H574"/>
<feature type="domain" description="Solute-binding protein family 3/N-terminal" evidence="1">
    <location>
        <begin position="19"/>
        <end position="241"/>
    </location>
</feature>
<dbReference type="Pfam" id="PF00497">
    <property type="entry name" value="SBP_bac_3"/>
    <property type="match status" value="1"/>
</dbReference>
<proteinExistence type="predicted"/>
<dbReference type="SMART" id="SM00062">
    <property type="entry name" value="PBPb"/>
    <property type="match status" value="1"/>
</dbReference>
<evidence type="ECO:0000313" key="2">
    <source>
        <dbReference type="EMBL" id="MBB1521438.1"/>
    </source>
</evidence>
<sequence>MLSLGVLLVTPTTQAAGESLRVGYFDLPPHTRTEGAQPSGGISVAYFELIARKMDLRGVSYSRLPLPRLLKMLERGELDMILLLAKDAERDARFLYPQQALFSTASVLAVQASNPLAAIHSAEDLLALRIGIWQDGYRSPLMRDPRLQLQTLSGDNVMNKGLRMVAAGRVDAFYFPDDFTLKYEAKNLGNQVQIKVLTMPEQPLRVYSVFSRKNGNQYLPRYERALREVQAQQPYAEFFDAFNED</sequence>
<keyword evidence="3" id="KW-1185">Reference proteome</keyword>
<dbReference type="RefSeq" id="WP_182835370.1">
    <property type="nucleotide sequence ID" value="NZ_JACJFN010000006.1"/>
</dbReference>
<dbReference type="Gene3D" id="3.40.190.10">
    <property type="entry name" value="Periplasmic binding protein-like II"/>
    <property type="match status" value="2"/>
</dbReference>